<evidence type="ECO:0000259" key="7">
    <source>
        <dbReference type="PROSITE" id="PS50011"/>
    </source>
</evidence>
<evidence type="ECO:0000256" key="6">
    <source>
        <dbReference type="SAM" id="MobiDB-lite"/>
    </source>
</evidence>
<sequence>MIKKQLLQIGSADSFFNNHTSLYSFHSINPFIPQYEGEFQINYQNRLAIKILAIGQNFIKFDDNKFINLKNVCMQKIYHPKTGLFGIKLSKNGVCLDIFGLSDQLIEIMKKYTIQFDFVLKYQLLNKLGEGYSTIVFRARNKQNRQEYAVKVFDKKRLLINNFEAKKFMKELKIIRCLDNHNLLKFQEIYESNNHIYVILELLRGEKLSSIVKKQHNLTEQEILTIMKPLFKAVQYLHDQNIYHRQICIQSIIFKNKNDLSEPCLIDFNQAEQILKGDQEDEFNILVNPEKQIQFNIKFDVVSLGIVMYNLLTGSLYETNQVINDAMMCEFRGVLNLQFIDPPLSDLCFDFINTIFNQGSKLKTCKQLLAHPIFDQENQKTSKNLGIHLIGILDQNSSRFQINSKQSQRSPKTIKVVSLKKGFNFLSKSPQEKSNANSDYFEPPKSHLMFRRGSRQKRTLNFQQQQ</sequence>
<feature type="compositionally biased region" description="Polar residues" evidence="6">
    <location>
        <begin position="428"/>
        <end position="438"/>
    </location>
</feature>
<evidence type="ECO:0000256" key="4">
    <source>
        <dbReference type="ARBA" id="ARBA00022777"/>
    </source>
</evidence>
<comment type="caution">
    <text evidence="8">The sequence shown here is derived from an EMBL/GenBank/DDBJ whole genome shotgun (WGS) entry which is preliminary data.</text>
</comment>
<evidence type="ECO:0000256" key="2">
    <source>
        <dbReference type="ARBA" id="ARBA00022679"/>
    </source>
</evidence>
<keyword evidence="4" id="KW-0418">Kinase</keyword>
<dbReference type="OrthoDB" id="289462at2759"/>
<feature type="region of interest" description="Disordered" evidence="6">
    <location>
        <begin position="428"/>
        <end position="466"/>
    </location>
</feature>
<dbReference type="PROSITE" id="PS50011">
    <property type="entry name" value="PROTEIN_KINASE_DOM"/>
    <property type="match status" value="1"/>
</dbReference>
<organism evidence="8 9">
    <name type="scientific">Paramecium sonneborni</name>
    <dbReference type="NCBI Taxonomy" id="65129"/>
    <lineage>
        <taxon>Eukaryota</taxon>
        <taxon>Sar</taxon>
        <taxon>Alveolata</taxon>
        <taxon>Ciliophora</taxon>
        <taxon>Intramacronucleata</taxon>
        <taxon>Oligohymenophorea</taxon>
        <taxon>Peniculida</taxon>
        <taxon>Parameciidae</taxon>
        <taxon>Paramecium</taxon>
    </lineage>
</organism>
<gene>
    <name evidence="8" type="ORF">PSON_ATCC_30995.1.T0110053</name>
</gene>
<evidence type="ECO:0000256" key="1">
    <source>
        <dbReference type="ARBA" id="ARBA00022527"/>
    </source>
</evidence>
<reference evidence="8" key="1">
    <citation type="submission" date="2021-01" db="EMBL/GenBank/DDBJ databases">
        <authorList>
            <consortium name="Genoscope - CEA"/>
            <person name="William W."/>
        </authorList>
    </citation>
    <scope>NUCLEOTIDE SEQUENCE</scope>
</reference>
<name>A0A8S1KPH8_9CILI</name>
<dbReference type="GO" id="GO:0005634">
    <property type="term" value="C:nucleus"/>
    <property type="evidence" value="ECO:0007669"/>
    <property type="project" value="TreeGrafter"/>
</dbReference>
<evidence type="ECO:0000256" key="5">
    <source>
        <dbReference type="ARBA" id="ARBA00022840"/>
    </source>
</evidence>
<accession>A0A8S1KPH8</accession>
<protein>
    <recommendedName>
        <fullName evidence="7">Protein kinase domain-containing protein</fullName>
    </recommendedName>
</protein>
<dbReference type="Pfam" id="PF00069">
    <property type="entry name" value="Pkinase"/>
    <property type="match status" value="1"/>
</dbReference>
<dbReference type="InterPro" id="IPR000719">
    <property type="entry name" value="Prot_kinase_dom"/>
</dbReference>
<keyword evidence="2" id="KW-0808">Transferase</keyword>
<feature type="compositionally biased region" description="Basic residues" evidence="6">
    <location>
        <begin position="448"/>
        <end position="458"/>
    </location>
</feature>
<dbReference type="Proteomes" id="UP000692954">
    <property type="component" value="Unassembled WGS sequence"/>
</dbReference>
<dbReference type="GO" id="GO:0005524">
    <property type="term" value="F:ATP binding"/>
    <property type="evidence" value="ECO:0007669"/>
    <property type="project" value="UniProtKB-KW"/>
</dbReference>
<evidence type="ECO:0000313" key="8">
    <source>
        <dbReference type="EMBL" id="CAD8057188.1"/>
    </source>
</evidence>
<dbReference type="GO" id="GO:0004674">
    <property type="term" value="F:protein serine/threonine kinase activity"/>
    <property type="evidence" value="ECO:0007669"/>
    <property type="project" value="UniProtKB-KW"/>
</dbReference>
<feature type="domain" description="Protein kinase" evidence="7">
    <location>
        <begin position="122"/>
        <end position="374"/>
    </location>
</feature>
<keyword evidence="5" id="KW-0067">ATP-binding</keyword>
<dbReference type="EMBL" id="CAJJDN010000011">
    <property type="protein sequence ID" value="CAD8057188.1"/>
    <property type="molecule type" value="Genomic_DNA"/>
</dbReference>
<keyword evidence="1" id="KW-0723">Serine/threonine-protein kinase</keyword>
<proteinExistence type="predicted"/>
<dbReference type="PANTHER" id="PTHR24345:SF0">
    <property type="entry name" value="CELL CYCLE SERINE_THREONINE-PROTEIN KINASE CDC5_MSD2"/>
    <property type="match status" value="1"/>
</dbReference>
<evidence type="ECO:0000256" key="3">
    <source>
        <dbReference type="ARBA" id="ARBA00022741"/>
    </source>
</evidence>
<dbReference type="AlphaFoldDB" id="A0A8S1KPH8"/>
<dbReference type="PANTHER" id="PTHR24345">
    <property type="entry name" value="SERINE/THREONINE-PROTEIN KINASE PLK"/>
    <property type="match status" value="1"/>
</dbReference>
<keyword evidence="3" id="KW-0547">Nucleotide-binding</keyword>
<keyword evidence="9" id="KW-1185">Reference proteome</keyword>
<evidence type="ECO:0000313" key="9">
    <source>
        <dbReference type="Proteomes" id="UP000692954"/>
    </source>
</evidence>